<comment type="caution">
    <text evidence="1">The sequence shown here is derived from an EMBL/GenBank/DDBJ whole genome shotgun (WGS) entry which is preliminary data.</text>
</comment>
<sequence length="84" mass="9096">MRADVEEARRRLTVVERAGLVGEHERVLRLAQSVQTLCDHFEALARVTTCLACDSVKGPASPTARTRSRAAAHVCRLGCPRGVG</sequence>
<protein>
    <submittedName>
        <fullName evidence="1">DUF6415 family natural product biosynthesis protein</fullName>
    </submittedName>
</protein>
<dbReference type="InterPro" id="IPR046300">
    <property type="entry name" value="DUF6415"/>
</dbReference>
<proteinExistence type="predicted"/>
<gene>
    <name evidence="1" type="ORF">RQC66_42445</name>
</gene>
<evidence type="ECO:0000313" key="2">
    <source>
        <dbReference type="Proteomes" id="UP001257948"/>
    </source>
</evidence>
<name>A0ABU3M9F9_9ACTN</name>
<dbReference type="EMBL" id="JAVTLL010000049">
    <property type="protein sequence ID" value="MDT7847398.1"/>
    <property type="molecule type" value="Genomic_DNA"/>
</dbReference>
<dbReference type="RefSeq" id="WP_314207598.1">
    <property type="nucleotide sequence ID" value="NZ_JAVTLL010000049.1"/>
</dbReference>
<reference evidence="2" key="1">
    <citation type="submission" date="2023-07" db="EMBL/GenBank/DDBJ databases">
        <title>Draft genome sequence of the endophytic actinobacterium Streptomyces justiciae WPN32, a potential antibiotic producer.</title>
        <authorList>
            <person name="Yasawong M."/>
            <person name="Pana W."/>
            <person name="Ganta P."/>
            <person name="Santapan N."/>
            <person name="Songngamsuk T."/>
            <person name="Phatcharaharikarn M."/>
            <person name="Kerdtoob S."/>
            <person name="Nantapong N."/>
        </authorList>
    </citation>
    <scope>NUCLEOTIDE SEQUENCE [LARGE SCALE GENOMIC DNA]</scope>
    <source>
        <strain evidence="2">WPN32</strain>
    </source>
</reference>
<organism evidence="1 2">
    <name type="scientific">Streptomyces justiciae</name>
    <dbReference type="NCBI Taxonomy" id="2780140"/>
    <lineage>
        <taxon>Bacteria</taxon>
        <taxon>Bacillati</taxon>
        <taxon>Actinomycetota</taxon>
        <taxon>Actinomycetes</taxon>
        <taxon>Kitasatosporales</taxon>
        <taxon>Streptomycetaceae</taxon>
        <taxon>Streptomyces</taxon>
    </lineage>
</organism>
<accession>A0ABU3M9F9</accession>
<evidence type="ECO:0000313" key="1">
    <source>
        <dbReference type="EMBL" id="MDT7847398.1"/>
    </source>
</evidence>
<keyword evidence="2" id="KW-1185">Reference proteome</keyword>
<dbReference type="Pfam" id="PF19979">
    <property type="entry name" value="DUF6415"/>
    <property type="match status" value="1"/>
</dbReference>
<dbReference type="Proteomes" id="UP001257948">
    <property type="component" value="Unassembled WGS sequence"/>
</dbReference>